<name>A0A443S2D0_9ACAR</name>
<evidence type="ECO:0000256" key="2">
    <source>
        <dbReference type="ARBA" id="ARBA00022690"/>
    </source>
</evidence>
<dbReference type="PANTHER" id="PTHR11461">
    <property type="entry name" value="SERINE PROTEASE INHIBITOR, SERPIN"/>
    <property type="match status" value="1"/>
</dbReference>
<dbReference type="GO" id="GO:0005615">
    <property type="term" value="C:extracellular space"/>
    <property type="evidence" value="ECO:0007669"/>
    <property type="project" value="InterPro"/>
</dbReference>
<evidence type="ECO:0000313" key="7">
    <source>
        <dbReference type="Proteomes" id="UP000288716"/>
    </source>
</evidence>
<organism evidence="6 7">
    <name type="scientific">Leptotrombidium deliense</name>
    <dbReference type="NCBI Taxonomy" id="299467"/>
    <lineage>
        <taxon>Eukaryota</taxon>
        <taxon>Metazoa</taxon>
        <taxon>Ecdysozoa</taxon>
        <taxon>Arthropoda</taxon>
        <taxon>Chelicerata</taxon>
        <taxon>Arachnida</taxon>
        <taxon>Acari</taxon>
        <taxon>Acariformes</taxon>
        <taxon>Trombidiformes</taxon>
        <taxon>Prostigmata</taxon>
        <taxon>Anystina</taxon>
        <taxon>Parasitengona</taxon>
        <taxon>Trombiculoidea</taxon>
        <taxon>Trombiculidae</taxon>
        <taxon>Leptotrombidium</taxon>
    </lineage>
</organism>
<evidence type="ECO:0000259" key="5">
    <source>
        <dbReference type="Pfam" id="PF00079"/>
    </source>
</evidence>
<sequence>MAAKKEDGNLIENKTDNEMLRIASIEHSIDSLSLFLSSNVTNLVYDTLNIMFCLSMAFEAYTEKYAEALFQTSKLSAGFGSRFDATRILSNADLKHLVRSHCISVVSMDYIVKPAFKSYMRGNKHHTLLYDVNFNDKLDSKRDEDMVKKEFKSNLGNDVNVDFIEFNPNDVLNMYSVSIYDQKFLHPFNTSQTKNRIFLNHGIHEKRVKMMHQVVDLNYTKSEMFSAVIKPYENGDKLFVILPVEKDDYIDVIKNLSHSKITSLLKEMKLRRVELSLPKFTSHTTREMSTYPTSSEWHNLITEKDLLNKGYDPIKNNDGIYITSLKNVAIVKFDEQGTRVETKSFTRHKMQR</sequence>
<comment type="similarity">
    <text evidence="1">Belongs to the serpin family.</text>
</comment>
<dbReference type="PANTHER" id="PTHR11461:SF211">
    <property type="entry name" value="GH10112P-RELATED"/>
    <property type="match status" value="1"/>
</dbReference>
<dbReference type="SUPFAM" id="SSF56574">
    <property type="entry name" value="Serpins"/>
    <property type="match status" value="1"/>
</dbReference>
<dbReference type="AlphaFoldDB" id="A0A443S2D0"/>
<dbReference type="GO" id="GO:0004867">
    <property type="term" value="F:serine-type endopeptidase inhibitor activity"/>
    <property type="evidence" value="ECO:0007669"/>
    <property type="project" value="UniProtKB-KW"/>
</dbReference>
<dbReference type="InterPro" id="IPR036186">
    <property type="entry name" value="Serpin_sf"/>
</dbReference>
<keyword evidence="4" id="KW-0325">Glycoprotein</keyword>
<comment type="caution">
    <text evidence="6">The sequence shown here is derived from an EMBL/GenBank/DDBJ whole genome shotgun (WGS) entry which is preliminary data.</text>
</comment>
<dbReference type="Proteomes" id="UP000288716">
    <property type="component" value="Unassembled WGS sequence"/>
</dbReference>
<gene>
    <name evidence="6" type="ORF">B4U80_11793</name>
</gene>
<dbReference type="InterPro" id="IPR042185">
    <property type="entry name" value="Serpin_sf_2"/>
</dbReference>
<dbReference type="InterPro" id="IPR023796">
    <property type="entry name" value="Serpin_dom"/>
</dbReference>
<dbReference type="InterPro" id="IPR000215">
    <property type="entry name" value="Serpin_fam"/>
</dbReference>
<feature type="domain" description="Serpin" evidence="5">
    <location>
        <begin position="39"/>
        <end position="344"/>
    </location>
</feature>
<evidence type="ECO:0000256" key="4">
    <source>
        <dbReference type="ARBA" id="ARBA00023180"/>
    </source>
</evidence>
<keyword evidence="7" id="KW-1185">Reference proteome</keyword>
<feature type="non-terminal residue" evidence="6">
    <location>
        <position position="352"/>
    </location>
</feature>
<evidence type="ECO:0000256" key="1">
    <source>
        <dbReference type="ARBA" id="ARBA00009500"/>
    </source>
</evidence>
<dbReference type="Pfam" id="PF00079">
    <property type="entry name" value="Serpin"/>
    <property type="match status" value="1"/>
</dbReference>
<evidence type="ECO:0000256" key="3">
    <source>
        <dbReference type="ARBA" id="ARBA00022900"/>
    </source>
</evidence>
<dbReference type="EMBL" id="NCKV01011206">
    <property type="protein sequence ID" value="RWS21692.1"/>
    <property type="molecule type" value="Genomic_DNA"/>
</dbReference>
<dbReference type="VEuPathDB" id="VectorBase:LDEU010348"/>
<proteinExistence type="inferred from homology"/>
<reference evidence="6 7" key="1">
    <citation type="journal article" date="2018" name="Gigascience">
        <title>Genomes of trombidid mites reveal novel predicted allergens and laterally-transferred genes associated with secondary metabolism.</title>
        <authorList>
            <person name="Dong X."/>
            <person name="Chaisiri K."/>
            <person name="Xia D."/>
            <person name="Armstrong S.D."/>
            <person name="Fang Y."/>
            <person name="Donnelly M.J."/>
            <person name="Kadowaki T."/>
            <person name="McGarry J.W."/>
            <person name="Darby A.C."/>
            <person name="Makepeace B.L."/>
        </authorList>
    </citation>
    <scope>NUCLEOTIDE SEQUENCE [LARGE SCALE GENOMIC DNA]</scope>
    <source>
        <strain evidence="6">UoL-UT</strain>
    </source>
</reference>
<accession>A0A443S2D0</accession>
<evidence type="ECO:0000313" key="6">
    <source>
        <dbReference type="EMBL" id="RWS21692.1"/>
    </source>
</evidence>
<protein>
    <submittedName>
        <fullName evidence="6">Protein Z-dependent protease inhibitor-like isoform X1</fullName>
    </submittedName>
</protein>
<dbReference type="OrthoDB" id="9518664at2759"/>
<dbReference type="Gene3D" id="3.30.497.10">
    <property type="entry name" value="Antithrombin, subunit I, domain 2"/>
    <property type="match status" value="1"/>
</dbReference>
<dbReference type="InterPro" id="IPR042178">
    <property type="entry name" value="Serpin_sf_1"/>
</dbReference>
<keyword evidence="2" id="KW-0646">Protease inhibitor</keyword>
<keyword evidence="3" id="KW-0722">Serine protease inhibitor</keyword>
<dbReference type="Gene3D" id="2.30.39.10">
    <property type="entry name" value="Alpha-1-antitrypsin, domain 1"/>
    <property type="match status" value="1"/>
</dbReference>